<proteinExistence type="predicted"/>
<organism evidence="1 2">
    <name type="scientific">Chiloscyllium punctatum</name>
    <name type="common">Brownbanded bambooshark</name>
    <name type="synonym">Hemiscyllium punctatum</name>
    <dbReference type="NCBI Taxonomy" id="137246"/>
    <lineage>
        <taxon>Eukaryota</taxon>
        <taxon>Metazoa</taxon>
        <taxon>Chordata</taxon>
        <taxon>Craniata</taxon>
        <taxon>Vertebrata</taxon>
        <taxon>Chondrichthyes</taxon>
        <taxon>Elasmobranchii</taxon>
        <taxon>Galeomorphii</taxon>
        <taxon>Galeoidea</taxon>
        <taxon>Orectolobiformes</taxon>
        <taxon>Hemiscylliidae</taxon>
        <taxon>Chiloscyllium</taxon>
    </lineage>
</organism>
<gene>
    <name evidence="1" type="ORF">chiPu_0011859</name>
</gene>
<dbReference type="Proteomes" id="UP000287033">
    <property type="component" value="Unassembled WGS sequence"/>
</dbReference>
<evidence type="ECO:0000313" key="1">
    <source>
        <dbReference type="EMBL" id="GCC33390.1"/>
    </source>
</evidence>
<keyword evidence="2" id="KW-1185">Reference proteome</keyword>
<evidence type="ECO:0000313" key="2">
    <source>
        <dbReference type="Proteomes" id="UP000287033"/>
    </source>
</evidence>
<comment type="caution">
    <text evidence="1">The sequence shown here is derived from an EMBL/GenBank/DDBJ whole genome shotgun (WGS) entry which is preliminary data.</text>
</comment>
<accession>A0A401SSM3</accession>
<dbReference type="AlphaFoldDB" id="A0A401SSM3"/>
<sequence>MVRGNTGRKLAMKVRVEFGKKGQDLDDGWKALRNCLKNYGTPKTDWRPGEEGETDEIEEEYDCVEILQHLDEAARAAEELLQNLGLVLFTDGSSFVEKDIQKGSWAVTALHEVMQGSLPAGISA</sequence>
<name>A0A401SSM3_CHIPU</name>
<protein>
    <submittedName>
        <fullName evidence="1">Uncharacterized protein</fullName>
    </submittedName>
</protein>
<reference evidence="1 2" key="1">
    <citation type="journal article" date="2018" name="Nat. Ecol. Evol.">
        <title>Shark genomes provide insights into elasmobranch evolution and the origin of vertebrates.</title>
        <authorList>
            <person name="Hara Y"/>
            <person name="Yamaguchi K"/>
            <person name="Onimaru K"/>
            <person name="Kadota M"/>
            <person name="Koyanagi M"/>
            <person name="Keeley SD"/>
            <person name="Tatsumi K"/>
            <person name="Tanaka K"/>
            <person name="Motone F"/>
            <person name="Kageyama Y"/>
            <person name="Nozu R"/>
            <person name="Adachi N"/>
            <person name="Nishimura O"/>
            <person name="Nakagawa R"/>
            <person name="Tanegashima C"/>
            <person name="Kiyatake I"/>
            <person name="Matsumoto R"/>
            <person name="Murakumo K"/>
            <person name="Nishida K"/>
            <person name="Terakita A"/>
            <person name="Kuratani S"/>
            <person name="Sato K"/>
            <person name="Hyodo S Kuraku.S."/>
        </authorList>
    </citation>
    <scope>NUCLEOTIDE SEQUENCE [LARGE SCALE GENOMIC DNA]</scope>
</reference>
<dbReference type="EMBL" id="BEZZ01000512">
    <property type="protein sequence ID" value="GCC33390.1"/>
    <property type="molecule type" value="Genomic_DNA"/>
</dbReference>